<evidence type="ECO:0000256" key="1">
    <source>
        <dbReference type="ARBA" id="ARBA00008894"/>
    </source>
</evidence>
<evidence type="ECO:0000259" key="9">
    <source>
        <dbReference type="Pfam" id="PF18052"/>
    </source>
</evidence>
<dbReference type="PANTHER" id="PTHR36766:SF40">
    <property type="entry name" value="DISEASE RESISTANCE PROTEIN RGA3"/>
    <property type="match status" value="1"/>
</dbReference>
<dbReference type="Gene3D" id="3.40.50.300">
    <property type="entry name" value="P-loop containing nucleotide triphosphate hydrolases"/>
    <property type="match status" value="1"/>
</dbReference>
<evidence type="ECO:0000313" key="14">
    <source>
        <dbReference type="Proteomes" id="UP000000763"/>
    </source>
</evidence>
<dbReference type="GO" id="GO:0002758">
    <property type="term" value="P:innate immune response-activating signaling pathway"/>
    <property type="evidence" value="ECO:0007669"/>
    <property type="project" value="UniProtKB-ARBA"/>
</dbReference>
<dbReference type="Gene3D" id="3.80.10.10">
    <property type="entry name" value="Ribonuclease Inhibitor"/>
    <property type="match status" value="2"/>
</dbReference>
<dbReference type="GO" id="GO:0042742">
    <property type="term" value="P:defense response to bacterium"/>
    <property type="evidence" value="ECO:0007669"/>
    <property type="project" value="UniProtKB-ARBA"/>
</dbReference>
<evidence type="ECO:0000259" key="11">
    <source>
        <dbReference type="Pfam" id="PF25019"/>
    </source>
</evidence>
<keyword evidence="7" id="KW-0175">Coiled coil</keyword>
<reference evidence="14" key="2">
    <citation type="journal article" date="2005" name="Nature">
        <title>The map-based sequence of the rice genome.</title>
        <authorList>
            <consortium name="International rice genome sequencing project (IRGSP)"/>
            <person name="Matsumoto T."/>
            <person name="Wu J."/>
            <person name="Kanamori H."/>
            <person name="Katayose Y."/>
            <person name="Fujisawa M."/>
            <person name="Namiki N."/>
            <person name="Mizuno H."/>
            <person name="Yamamoto K."/>
            <person name="Antonio B.A."/>
            <person name="Baba T."/>
            <person name="Sakata K."/>
            <person name="Nagamura Y."/>
            <person name="Aoki H."/>
            <person name="Arikawa K."/>
            <person name="Arita K."/>
            <person name="Bito T."/>
            <person name="Chiden Y."/>
            <person name="Fujitsuka N."/>
            <person name="Fukunaka R."/>
            <person name="Hamada M."/>
            <person name="Harada C."/>
            <person name="Hayashi A."/>
            <person name="Hijishita S."/>
            <person name="Honda M."/>
            <person name="Hosokawa S."/>
            <person name="Ichikawa Y."/>
            <person name="Idonuma A."/>
            <person name="Iijima M."/>
            <person name="Ikeda M."/>
            <person name="Ikeno M."/>
            <person name="Ito K."/>
            <person name="Ito S."/>
            <person name="Ito T."/>
            <person name="Ito Y."/>
            <person name="Ito Y."/>
            <person name="Iwabuchi A."/>
            <person name="Kamiya K."/>
            <person name="Karasawa W."/>
            <person name="Kurita K."/>
            <person name="Katagiri S."/>
            <person name="Kikuta A."/>
            <person name="Kobayashi H."/>
            <person name="Kobayashi N."/>
            <person name="Machita K."/>
            <person name="Maehara T."/>
            <person name="Masukawa M."/>
            <person name="Mizubayashi T."/>
            <person name="Mukai Y."/>
            <person name="Nagasaki H."/>
            <person name="Nagata Y."/>
            <person name="Naito S."/>
            <person name="Nakashima M."/>
            <person name="Nakama Y."/>
            <person name="Nakamichi Y."/>
            <person name="Nakamura M."/>
            <person name="Meguro A."/>
            <person name="Negishi M."/>
            <person name="Ohta I."/>
            <person name="Ohta T."/>
            <person name="Okamoto M."/>
            <person name="Ono N."/>
            <person name="Saji S."/>
            <person name="Sakaguchi M."/>
            <person name="Sakai K."/>
            <person name="Shibata M."/>
            <person name="Shimokawa T."/>
            <person name="Song J."/>
            <person name="Takazaki Y."/>
            <person name="Terasawa K."/>
            <person name="Tsugane M."/>
            <person name="Tsuji K."/>
            <person name="Ueda S."/>
            <person name="Waki K."/>
            <person name="Yamagata H."/>
            <person name="Yamamoto M."/>
            <person name="Yamamoto S."/>
            <person name="Yamane H."/>
            <person name="Yoshiki S."/>
            <person name="Yoshihara R."/>
            <person name="Yukawa K."/>
            <person name="Zhong H."/>
            <person name="Yano M."/>
            <person name="Yuan Q."/>
            <person name="Ouyang S."/>
            <person name="Liu J."/>
            <person name="Jones K.M."/>
            <person name="Gansberger K."/>
            <person name="Moffat K."/>
            <person name="Hill J."/>
            <person name="Bera J."/>
            <person name="Fadrosh D."/>
            <person name="Jin S."/>
            <person name="Johri S."/>
            <person name="Kim M."/>
            <person name="Overton L."/>
            <person name="Reardon M."/>
            <person name="Tsitrin T."/>
            <person name="Vuong H."/>
            <person name="Weaver B."/>
            <person name="Ciecko A."/>
            <person name="Tallon L."/>
            <person name="Jackson J."/>
            <person name="Pai G."/>
            <person name="Aken S.V."/>
            <person name="Utterback T."/>
            <person name="Reidmuller S."/>
            <person name="Feldblyum T."/>
            <person name="Hsiao J."/>
            <person name="Zismann V."/>
            <person name="Iobst S."/>
            <person name="de Vazeille A.R."/>
            <person name="Buell C.R."/>
            <person name="Ying K."/>
            <person name="Li Y."/>
            <person name="Lu T."/>
            <person name="Huang Y."/>
            <person name="Zhao Q."/>
            <person name="Feng Q."/>
            <person name="Zhang L."/>
            <person name="Zhu J."/>
            <person name="Weng Q."/>
            <person name="Mu J."/>
            <person name="Lu Y."/>
            <person name="Fan D."/>
            <person name="Liu Y."/>
            <person name="Guan J."/>
            <person name="Zhang Y."/>
            <person name="Yu S."/>
            <person name="Liu X."/>
            <person name="Zhang Y."/>
            <person name="Hong G."/>
            <person name="Han B."/>
            <person name="Choisne N."/>
            <person name="Demange N."/>
            <person name="Orjeda G."/>
            <person name="Samain S."/>
            <person name="Cattolico L."/>
            <person name="Pelletier E."/>
            <person name="Couloux A."/>
            <person name="Segurens B."/>
            <person name="Wincker P."/>
            <person name="D'Hont A."/>
            <person name="Scarpelli C."/>
            <person name="Weissenbach J."/>
            <person name="Salanoubat M."/>
            <person name="Quetier F."/>
            <person name="Yu Y."/>
            <person name="Kim H.R."/>
            <person name="Rambo T."/>
            <person name="Currie J."/>
            <person name="Collura K."/>
            <person name="Luo M."/>
            <person name="Yang T."/>
            <person name="Ammiraju J.S.S."/>
            <person name="Engler F."/>
            <person name="Soderlund C."/>
            <person name="Wing R.A."/>
            <person name="Palmer L.E."/>
            <person name="de la Bastide M."/>
            <person name="Spiegel L."/>
            <person name="Nascimento L."/>
            <person name="Zutavern T."/>
            <person name="O'Shaughnessy A."/>
            <person name="Dike S."/>
            <person name="Dedhia N."/>
            <person name="Preston R."/>
            <person name="Balija V."/>
            <person name="McCombie W.R."/>
            <person name="Chow T."/>
            <person name="Chen H."/>
            <person name="Chung M."/>
            <person name="Chen C."/>
            <person name="Shaw J."/>
            <person name="Wu H."/>
            <person name="Hsiao K."/>
            <person name="Chao Y."/>
            <person name="Chu M."/>
            <person name="Cheng C."/>
            <person name="Hour A."/>
            <person name="Lee P."/>
            <person name="Lin S."/>
            <person name="Lin Y."/>
            <person name="Liou J."/>
            <person name="Liu S."/>
            <person name="Hsing Y."/>
            <person name="Raghuvanshi S."/>
            <person name="Mohanty A."/>
            <person name="Bharti A.K."/>
            <person name="Gaur A."/>
            <person name="Gupta V."/>
            <person name="Kumar D."/>
            <person name="Ravi V."/>
            <person name="Vij S."/>
            <person name="Kapur A."/>
            <person name="Khurana P."/>
            <person name="Khurana P."/>
            <person name="Khurana J.P."/>
            <person name="Tyagi A.K."/>
            <person name="Gaikwad K."/>
            <person name="Singh A."/>
            <person name="Dalal V."/>
            <person name="Srivastava S."/>
            <person name="Dixit A."/>
            <person name="Pal A.K."/>
            <person name="Ghazi I.A."/>
            <person name="Yadav M."/>
            <person name="Pandit A."/>
            <person name="Bhargava A."/>
            <person name="Sureshbabu K."/>
            <person name="Batra K."/>
            <person name="Sharma T.R."/>
            <person name="Mohapatra T."/>
            <person name="Singh N.K."/>
            <person name="Messing J."/>
            <person name="Nelson A.B."/>
            <person name="Fuks G."/>
            <person name="Kavchok S."/>
            <person name="Keizer G."/>
            <person name="Linton E."/>
            <person name="Llaca V."/>
            <person name="Song R."/>
            <person name="Tanyolac B."/>
            <person name="Young S."/>
            <person name="Ho-Il K."/>
            <person name="Hahn J.H."/>
            <person name="Sangsakoo G."/>
            <person name="Vanavichit A."/>
            <person name="de Mattos Luiz.A.T."/>
            <person name="Zimmer P.D."/>
            <person name="Malone G."/>
            <person name="Dellagostin O."/>
            <person name="de Oliveira A.C."/>
            <person name="Bevan M."/>
            <person name="Bancroft I."/>
            <person name="Minx P."/>
            <person name="Cordum H."/>
            <person name="Wilson R."/>
            <person name="Cheng Z."/>
            <person name="Jin W."/>
            <person name="Jiang J."/>
            <person name="Leong S.A."/>
            <person name="Iwama H."/>
            <person name="Gojobori T."/>
            <person name="Itoh T."/>
            <person name="Niimura Y."/>
            <person name="Fujii Y."/>
            <person name="Habara T."/>
            <person name="Sakai H."/>
            <person name="Sato Y."/>
            <person name="Wilson G."/>
            <person name="Kumar K."/>
            <person name="McCouch S."/>
            <person name="Juretic N."/>
            <person name="Hoen D."/>
            <person name="Wright S."/>
            <person name="Bruskiewich R."/>
            <person name="Bureau T."/>
            <person name="Miyao A."/>
            <person name="Hirochika H."/>
            <person name="Nishikawa T."/>
            <person name="Kadowaki K."/>
            <person name="Sugiura M."/>
            <person name="Burr B."/>
            <person name="Sasaki T."/>
        </authorList>
    </citation>
    <scope>NUCLEOTIDE SEQUENCE [LARGE SCALE GENOMIC DNA]</scope>
    <source>
        <strain evidence="14">cv. Nipponbare</strain>
    </source>
</reference>
<dbReference type="GO" id="GO:0005524">
    <property type="term" value="F:ATP binding"/>
    <property type="evidence" value="ECO:0007669"/>
    <property type="project" value="UniProtKB-KW"/>
</dbReference>
<keyword evidence="2" id="KW-0433">Leucine-rich repeat</keyword>
<reference evidence="13" key="5">
    <citation type="submission" date="2008-12" db="EMBL/GenBank/DDBJ databases">
        <title>Improved gene annotation of the rice (Oryza sativa) genomes.</title>
        <authorList>
            <person name="Wang J."/>
            <person name="Li R."/>
            <person name="Fan W."/>
            <person name="Huang Q."/>
            <person name="Zhang J."/>
            <person name="Zhou Y."/>
            <person name="Hu Y."/>
            <person name="Zi S."/>
            <person name="Li J."/>
            <person name="Ni P."/>
            <person name="Zheng H."/>
            <person name="Zhang Y."/>
            <person name="Zhao M."/>
            <person name="Hao Q."/>
            <person name="McDermott J."/>
            <person name="Samudrala R."/>
            <person name="Kristiansen K."/>
            <person name="Wong G.K.-S."/>
        </authorList>
    </citation>
    <scope>NUCLEOTIDE SEQUENCE</scope>
</reference>
<evidence type="ECO:0000313" key="12">
    <source>
        <dbReference type="EMBL" id="CAE03396.2"/>
    </source>
</evidence>
<feature type="domain" description="Disease resistance N-terminal" evidence="9">
    <location>
        <begin position="52"/>
        <end position="106"/>
    </location>
</feature>
<evidence type="ECO:0000256" key="4">
    <source>
        <dbReference type="ARBA" id="ARBA00022741"/>
    </source>
</evidence>
<dbReference type="InterPro" id="IPR002182">
    <property type="entry name" value="NB-ARC"/>
</dbReference>
<dbReference type="InterPro" id="IPR036388">
    <property type="entry name" value="WH-like_DNA-bd_sf"/>
</dbReference>
<dbReference type="Gene3D" id="1.20.5.4130">
    <property type="match status" value="1"/>
</dbReference>
<dbReference type="InterPro" id="IPR056789">
    <property type="entry name" value="LRR_R13L1-DRL21"/>
</dbReference>
<dbReference type="Pfam" id="PF18052">
    <property type="entry name" value="Rx_N"/>
    <property type="match status" value="1"/>
</dbReference>
<dbReference type="EMBL" id="CM000141">
    <property type="protein sequence ID" value="EEE61330.1"/>
    <property type="molecule type" value="Genomic_DNA"/>
</dbReference>
<proteinExistence type="inferred from homology"/>
<keyword evidence="4" id="KW-0547">Nucleotide-binding</keyword>
<protein>
    <submittedName>
        <fullName evidence="12">OSJNBa0004N05.20 protein</fullName>
    </submittedName>
</protein>
<feature type="domain" description="R13L1/DRL21-like LRR repeat region" evidence="11">
    <location>
        <begin position="715"/>
        <end position="839"/>
    </location>
</feature>
<dbReference type="PRINTS" id="PR00364">
    <property type="entry name" value="DISEASERSIST"/>
</dbReference>
<accession>Q7XPY8</accession>
<evidence type="ECO:0000256" key="3">
    <source>
        <dbReference type="ARBA" id="ARBA00022737"/>
    </source>
</evidence>
<dbReference type="OrthoDB" id="619154at2759"/>
<dbReference type="SUPFAM" id="SSF52540">
    <property type="entry name" value="P-loop containing nucleoside triphosphate hydrolases"/>
    <property type="match status" value="1"/>
</dbReference>
<dbReference type="EMBL" id="AL606622">
    <property type="protein sequence ID" value="CAE03396.2"/>
    <property type="molecule type" value="Genomic_DNA"/>
</dbReference>
<dbReference type="PANTHER" id="PTHR36766">
    <property type="entry name" value="PLANT BROAD-SPECTRUM MILDEW RESISTANCE PROTEIN RPW8"/>
    <property type="match status" value="1"/>
</dbReference>
<evidence type="ECO:0000256" key="7">
    <source>
        <dbReference type="SAM" id="Coils"/>
    </source>
</evidence>
<evidence type="ECO:0000259" key="8">
    <source>
        <dbReference type="Pfam" id="PF00931"/>
    </source>
</evidence>
<evidence type="ECO:0000256" key="5">
    <source>
        <dbReference type="ARBA" id="ARBA00022821"/>
    </source>
</evidence>
<dbReference type="GO" id="GO:0043531">
    <property type="term" value="F:ADP binding"/>
    <property type="evidence" value="ECO:0007669"/>
    <property type="project" value="InterPro"/>
</dbReference>
<evidence type="ECO:0000259" key="10">
    <source>
        <dbReference type="Pfam" id="PF23559"/>
    </source>
</evidence>
<keyword evidence="6" id="KW-0067">ATP-binding</keyword>
<dbReference type="KEGG" id="osa:4336386"/>
<evidence type="ECO:0000256" key="6">
    <source>
        <dbReference type="ARBA" id="ARBA00022840"/>
    </source>
</evidence>
<accession>B9FG46</accession>
<keyword evidence="5" id="KW-0611">Plant defense</keyword>
<reference evidence="13" key="3">
    <citation type="journal article" date="2005" name="PLoS Biol.">
        <title>The genomes of Oryza sativa: a history of duplications.</title>
        <authorList>
            <person name="Yu J."/>
            <person name="Wang J."/>
            <person name="Lin W."/>
            <person name="Li S."/>
            <person name="Li H."/>
            <person name="Zhou J."/>
            <person name="Ni P."/>
            <person name="Dong W."/>
            <person name="Hu S."/>
            <person name="Zeng C."/>
            <person name="Zhang J."/>
            <person name="Zhang Y."/>
            <person name="Li R."/>
            <person name="Xu Z."/>
            <person name="Li S."/>
            <person name="Li X."/>
            <person name="Zheng H."/>
            <person name="Cong L."/>
            <person name="Lin L."/>
            <person name="Yin J."/>
            <person name="Geng J."/>
            <person name="Li G."/>
            <person name="Shi J."/>
            <person name="Liu J."/>
            <person name="Lv H."/>
            <person name="Li J."/>
            <person name="Wang J."/>
            <person name="Deng Y."/>
            <person name="Ran L."/>
            <person name="Shi X."/>
            <person name="Wang X."/>
            <person name="Wu Q."/>
            <person name="Li C."/>
            <person name="Ren X."/>
            <person name="Wang J."/>
            <person name="Wang X."/>
            <person name="Li D."/>
            <person name="Liu D."/>
            <person name="Zhang X."/>
            <person name="Ji Z."/>
            <person name="Zhao W."/>
            <person name="Sun Y."/>
            <person name="Zhang Z."/>
            <person name="Bao J."/>
            <person name="Han Y."/>
            <person name="Dong L."/>
            <person name="Ji J."/>
            <person name="Chen P."/>
            <person name="Wu S."/>
            <person name="Liu J."/>
            <person name="Xiao Y."/>
            <person name="Bu D."/>
            <person name="Tan J."/>
            <person name="Yang L."/>
            <person name="Ye C."/>
            <person name="Zhang J."/>
            <person name="Xu J."/>
            <person name="Zhou Y."/>
            <person name="Yu Y."/>
            <person name="Zhang B."/>
            <person name="Zhuang S."/>
            <person name="Wei H."/>
            <person name="Liu B."/>
            <person name="Lei M."/>
            <person name="Yu H."/>
            <person name="Li Y."/>
            <person name="Xu H."/>
            <person name="Wei S."/>
            <person name="He X."/>
            <person name="Fang L."/>
            <person name="Zhang Z."/>
            <person name="Zhang Y."/>
            <person name="Huang X."/>
            <person name="Su Z."/>
            <person name="Tong W."/>
            <person name="Li J."/>
            <person name="Tong Z."/>
            <person name="Li S."/>
            <person name="Ye J."/>
            <person name="Wang L."/>
            <person name="Fang L."/>
            <person name="Lei T."/>
            <person name="Chen C."/>
            <person name="Chen H."/>
            <person name="Xu Z."/>
            <person name="Li H."/>
            <person name="Huang H."/>
            <person name="Zhang F."/>
            <person name="Xu H."/>
            <person name="Li N."/>
            <person name="Zhao C."/>
            <person name="Li S."/>
            <person name="Dong L."/>
            <person name="Huang Y."/>
            <person name="Li L."/>
            <person name="Xi Y."/>
            <person name="Qi Q."/>
            <person name="Li W."/>
            <person name="Zhang B."/>
            <person name="Hu W."/>
            <person name="Zhang Y."/>
            <person name="Tian X."/>
            <person name="Jiao Y."/>
            <person name="Liang X."/>
            <person name="Jin J."/>
            <person name="Gao L."/>
            <person name="Zheng W."/>
            <person name="Hao B."/>
            <person name="Liu S."/>
            <person name="Wang W."/>
            <person name="Yuan L."/>
            <person name="Cao M."/>
            <person name="McDermott J."/>
            <person name="Samudrala R."/>
            <person name="Wang J."/>
            <person name="Wong G.K."/>
            <person name="Yang H."/>
        </authorList>
    </citation>
    <scope>NUCLEOTIDE SEQUENCE [LARGE SCALE GENOMIC DNA]</scope>
</reference>
<dbReference type="GO" id="GO:0009626">
    <property type="term" value="P:plant-type hypersensitive response"/>
    <property type="evidence" value="ECO:0007669"/>
    <property type="project" value="UniProtKB-ARBA"/>
</dbReference>
<dbReference type="Pfam" id="PF00931">
    <property type="entry name" value="NB-ARC"/>
    <property type="match status" value="1"/>
</dbReference>
<gene>
    <name evidence="13" type="ORF">OsJ_15445</name>
    <name evidence="12" type="ORF">OSJNBa0004N05.20</name>
</gene>
<dbReference type="SUPFAM" id="SSF52058">
    <property type="entry name" value="L domain-like"/>
    <property type="match status" value="1"/>
</dbReference>
<reference evidence="14" key="4">
    <citation type="journal article" date="2008" name="Nucleic Acids Res.">
        <title>The rice annotation project database (RAP-DB): 2008 update.</title>
        <authorList>
            <consortium name="The rice annotation project (RAP)"/>
        </authorList>
    </citation>
    <scope>GENOME REANNOTATION</scope>
    <source>
        <strain evidence="14">cv. Nipponbare</strain>
    </source>
</reference>
<dbReference type="InterPro" id="IPR058922">
    <property type="entry name" value="WHD_DRP"/>
</dbReference>
<name>Q7XPY8_ORYSJ</name>
<dbReference type="Gene3D" id="1.10.10.10">
    <property type="entry name" value="Winged helix-like DNA-binding domain superfamily/Winged helix DNA-binding domain"/>
    <property type="match status" value="1"/>
</dbReference>
<evidence type="ECO:0000256" key="2">
    <source>
        <dbReference type="ARBA" id="ARBA00022614"/>
    </source>
</evidence>
<dbReference type="Proteomes" id="UP000007752">
    <property type="component" value="Chromosome 4"/>
</dbReference>
<dbReference type="FunFam" id="1.10.10.10:FF:000322">
    <property type="entry name" value="Probable disease resistance protein At1g63360"/>
    <property type="match status" value="1"/>
</dbReference>
<reference evidence="12" key="1">
    <citation type="journal article" date="2002" name="Nature">
        <title>Sequence and analysis of rice chromosome 4.</title>
        <authorList>
            <person name="Feng Q."/>
            <person name="Zhang Y."/>
            <person name="Hao P."/>
            <person name="Wang S."/>
            <person name="Fu G."/>
            <person name="Huang Y."/>
            <person name="Li Y."/>
            <person name="Zhu J."/>
            <person name="Liu Y."/>
            <person name="Hu X."/>
            <person name="Jia P."/>
            <person name="Zhang Y."/>
            <person name="Zhao Q."/>
            <person name="Ying K."/>
            <person name="Yu S."/>
            <person name="Tang Y."/>
            <person name="Weng Q."/>
            <person name="Zhang L."/>
            <person name="Lu Y."/>
            <person name="Mu J."/>
            <person name="Lu Y."/>
            <person name="Zhang L.S."/>
            <person name="Yu Z."/>
            <person name="Fan D."/>
            <person name="Liu X."/>
            <person name="Lu T."/>
            <person name="Li C."/>
            <person name="Wu Y."/>
            <person name="Sun T."/>
            <person name="Lei H."/>
            <person name="Li T."/>
            <person name="Hu H."/>
            <person name="Guan J."/>
            <person name="Wu M."/>
            <person name="Zhang R."/>
            <person name="Zhou B."/>
            <person name="Chen Z."/>
            <person name="Chen L."/>
            <person name="Jin Z."/>
            <person name="Wang R."/>
            <person name="Yin H."/>
            <person name="Cai Z."/>
            <person name="Ren S."/>
            <person name="Lv G."/>
            <person name="Gu W."/>
            <person name="Zhu G."/>
            <person name="Tu Y."/>
            <person name="Jia J."/>
            <person name="Zhang Y."/>
            <person name="Chen J."/>
            <person name="Kang H."/>
            <person name="Chen X."/>
            <person name="Shao C."/>
            <person name="Sun Y."/>
            <person name="Hu Q."/>
            <person name="Zhang X."/>
            <person name="Zhang W."/>
            <person name="Wang L."/>
            <person name="Ding C."/>
            <person name="Sheng H."/>
            <person name="Gu J."/>
            <person name="Chen S."/>
            <person name="Ni L."/>
            <person name="Zhu F."/>
            <person name="Chen W."/>
            <person name="Lan L."/>
            <person name="Lai Y."/>
            <person name="Cheng Z."/>
            <person name="Gu M."/>
            <person name="Jiang J."/>
            <person name="Li J."/>
            <person name="Hong G."/>
            <person name="Xue Y."/>
            <person name="Han B."/>
        </authorList>
    </citation>
    <scope>NUCLEOTIDE SEQUENCE</scope>
</reference>
<dbReference type="AlphaFoldDB" id="Q7XPY8"/>
<dbReference type="Pfam" id="PF23559">
    <property type="entry name" value="WHD_DRP"/>
    <property type="match status" value="1"/>
</dbReference>
<feature type="domain" description="Disease resistance protein winged helix" evidence="10">
    <location>
        <begin position="443"/>
        <end position="513"/>
    </location>
</feature>
<dbReference type="InterPro" id="IPR032675">
    <property type="entry name" value="LRR_dom_sf"/>
</dbReference>
<dbReference type="Pfam" id="PF25019">
    <property type="entry name" value="LRR_R13L1-DRL21"/>
    <property type="match status" value="1"/>
</dbReference>
<dbReference type="InterPro" id="IPR027417">
    <property type="entry name" value="P-loop_NTPase"/>
</dbReference>
<sequence>MARCGGERMVDELRDVLDDFAFRAKRLAAPLLQPFGRASEAVALDGAEIDGLRRIRAALRAAEERVVTDDFVRLWLRELEDLERMAEDVLEELEFEALRASRLERFKLQLLRSSAGKRKRELSSLFSSSPDRLNRKIGKIMERYNDLARDRDALRLRSSDEERRREPSPLTPTSCLTKCSLHGRERDKKQVIKLLLSDEYNCQGVYSVVPIVGAAGVGKTSLVQHIYNDEALRSKFDMKMWVWVCQEFDVLKLTRKLAEEATESPCGFAEMNQLHRIIAKRLEGKRFLLVLDDVWDESLLRWTSLLVPLKSAAPGSRIVVTTRSAKVARMMAFKIHQLGYLTDTTCWSVCRNAALQDRDPSIIDDGLISIGKSVAAKCKGLPLAANAAGSVLSIAIDRKHWETVEQSDLWANNEVIDHTLPALLVSYNSLQKPLKHCFSYCSLFPKEYVFRKDKLVRLWLAQGFAAADGESDAEDIACRYFHNLVERFFLQQSPSYDHNEQRYVMHDLYHELAEYVAADEYSRIERFTLSNVNGEARHLSLTPSETHSHEIGEFHASNNKYMNESQYPGLRTLLVVQRTKHDDGRKTSSIQKPSVLFKAFVCLRALDLSNTDMEGLPNSIGELIHLRYLSLENTKIKCLPESISSLFKLHTMNLKCCNYLSELPQGIKFLANLRHLELPRIDNWNVYMPCGISELTNLQTMHTIKFTSDSGSCGIADLVNLDNLRGELCISGIENVSKEQIATEAIMKNKGELRKLVLQWSHNDSMFANDASSVLDSLQPHPALEELIIMGFFGVKFPVWMGSQCSFKLSFLELKDCRNCKELPSLGLLPCLKHLFINSLTSIKHVRRMLSSGDHTSSGDFQSRIAFPTLETLKFTDMESWEHWDETEATDFPCLRHLTILNCSKLTGLPKLLALVDLRIKNCECLLDLPSFPSLQCIKMEGFCRVNHLLQLPLFSQLEMLELRCHKKLVSLRKLQHISPFHSLRLRKELVQKVSGCEVLPFQNPSVQDSQKTWTFLRCAGQILECNVVACTDLTFGQTNVHSSEEEIGNGVIFHIGQDEAVELVSCKPVWVQIGQPEEVEIICID</sequence>
<evidence type="ECO:0000313" key="13">
    <source>
        <dbReference type="EMBL" id="EEE61330.1"/>
    </source>
</evidence>
<comment type="similarity">
    <text evidence="1">Belongs to the disease resistance NB-LRR family.</text>
</comment>
<feature type="coiled-coil region" evidence="7">
    <location>
        <begin position="72"/>
        <end position="99"/>
    </location>
</feature>
<dbReference type="InterPro" id="IPR041118">
    <property type="entry name" value="Rx_N"/>
</dbReference>
<dbReference type="Proteomes" id="UP000000763">
    <property type="component" value="Chromosome 4"/>
</dbReference>
<dbReference type="CAZy" id="GH1">
    <property type="family name" value="Glycoside Hydrolase Family 1"/>
</dbReference>
<keyword evidence="3" id="KW-0677">Repeat</keyword>
<organism evidence="13">
    <name type="scientific">Oryza sativa subsp. japonica</name>
    <name type="common">Rice</name>
    <dbReference type="NCBI Taxonomy" id="39947"/>
    <lineage>
        <taxon>Eukaryota</taxon>
        <taxon>Viridiplantae</taxon>
        <taxon>Streptophyta</taxon>
        <taxon>Embryophyta</taxon>
        <taxon>Tracheophyta</taxon>
        <taxon>Spermatophyta</taxon>
        <taxon>Magnoliopsida</taxon>
        <taxon>Liliopsida</taxon>
        <taxon>Poales</taxon>
        <taxon>Poaceae</taxon>
        <taxon>BOP clade</taxon>
        <taxon>Oryzoideae</taxon>
        <taxon>Oryzeae</taxon>
        <taxon>Oryzinae</taxon>
        <taxon>Oryza</taxon>
        <taxon>Oryza sativa</taxon>
    </lineage>
</organism>
<feature type="domain" description="NB-ARC" evidence="8">
    <location>
        <begin position="185"/>
        <end position="358"/>
    </location>
</feature>